<dbReference type="Gene3D" id="1.10.600.10">
    <property type="entry name" value="Farnesyl Diphosphate Synthase"/>
    <property type="match status" value="1"/>
</dbReference>
<dbReference type="InterPro" id="IPR008949">
    <property type="entry name" value="Isoprenoid_synthase_dom_sf"/>
</dbReference>
<evidence type="ECO:0000256" key="2">
    <source>
        <dbReference type="ARBA" id="ARBA00022723"/>
    </source>
</evidence>
<dbReference type="GO" id="GO:0046872">
    <property type="term" value="F:metal ion binding"/>
    <property type="evidence" value="ECO:0007669"/>
    <property type="project" value="UniProtKB-KW"/>
</dbReference>
<dbReference type="GO" id="GO:0004659">
    <property type="term" value="F:prenyltransferase activity"/>
    <property type="evidence" value="ECO:0007669"/>
    <property type="project" value="TreeGrafter"/>
</dbReference>
<protein>
    <submittedName>
        <fullName evidence="4">Uncharacterized protein</fullName>
    </submittedName>
</protein>
<dbReference type="Gene3D" id="3.80.10.10">
    <property type="entry name" value="Ribonuclease Inhibitor"/>
    <property type="match status" value="1"/>
</dbReference>
<dbReference type="AlphaFoldDB" id="A0AAV6WN14"/>
<evidence type="ECO:0000256" key="1">
    <source>
        <dbReference type="ARBA" id="ARBA00001946"/>
    </source>
</evidence>
<proteinExistence type="predicted"/>
<name>A0AAV6WN14_9LAMI</name>
<dbReference type="PANTHER" id="PTHR43281:SF5">
    <property type="entry name" value="HETERODIMERIC GERANYLGERANYL PYROPHOSPHATE SYNTHASE SMALL SUBUNIT, CHLOROPLASTIC"/>
    <property type="match status" value="1"/>
</dbReference>
<sequence>MFCRYIGKAGSVGCCMGYLSTVKQQELKWAERGPRRSEKTKAKKNIYICVDLRDCRSLGDEALRAINTLPRYKKLTDRCISSLFDGNSNRELRELDLSSLPNLSDAGVLLLAKSRVPISDLQYTNHTFPIDANIIIELPELAKTVTPHSPTEGDALFPIGFRHIVSHTPADLVPETRVVDDISEAKMGTEKFDKGKKKGKSYVSVYGVEKAMEVAEDLRYQAKKELDGLEKYGDKVLPLYGFVDYVVDRDFSIGDHSN</sequence>
<dbReference type="Proteomes" id="UP000826271">
    <property type="component" value="Unassembled WGS sequence"/>
</dbReference>
<keyword evidence="5" id="KW-1185">Reference proteome</keyword>
<keyword evidence="2" id="KW-0479">Metal-binding</keyword>
<dbReference type="EMBL" id="WHWC01000015">
    <property type="protein sequence ID" value="KAG8368395.1"/>
    <property type="molecule type" value="Genomic_DNA"/>
</dbReference>
<dbReference type="InterPro" id="IPR032675">
    <property type="entry name" value="LRR_dom_sf"/>
</dbReference>
<comment type="caution">
    <text evidence="4">The sequence shown here is derived from an EMBL/GenBank/DDBJ whole genome shotgun (WGS) entry which is preliminary data.</text>
</comment>
<dbReference type="PANTHER" id="PTHR43281">
    <property type="entry name" value="FARNESYL DIPHOSPHATE SYNTHASE"/>
    <property type="match status" value="1"/>
</dbReference>
<evidence type="ECO:0000313" key="5">
    <source>
        <dbReference type="Proteomes" id="UP000826271"/>
    </source>
</evidence>
<gene>
    <name evidence="4" type="ORF">BUALT_Bualt15G0041000</name>
</gene>
<evidence type="ECO:0000256" key="3">
    <source>
        <dbReference type="ARBA" id="ARBA00022842"/>
    </source>
</evidence>
<organism evidence="4 5">
    <name type="scientific">Buddleja alternifolia</name>
    <dbReference type="NCBI Taxonomy" id="168488"/>
    <lineage>
        <taxon>Eukaryota</taxon>
        <taxon>Viridiplantae</taxon>
        <taxon>Streptophyta</taxon>
        <taxon>Embryophyta</taxon>
        <taxon>Tracheophyta</taxon>
        <taxon>Spermatophyta</taxon>
        <taxon>Magnoliopsida</taxon>
        <taxon>eudicotyledons</taxon>
        <taxon>Gunneridae</taxon>
        <taxon>Pentapetalae</taxon>
        <taxon>asterids</taxon>
        <taxon>lamiids</taxon>
        <taxon>Lamiales</taxon>
        <taxon>Scrophulariaceae</taxon>
        <taxon>Buddlejeae</taxon>
        <taxon>Buddleja</taxon>
    </lineage>
</organism>
<reference evidence="4" key="1">
    <citation type="submission" date="2019-10" db="EMBL/GenBank/DDBJ databases">
        <authorList>
            <person name="Zhang R."/>
            <person name="Pan Y."/>
            <person name="Wang J."/>
            <person name="Ma R."/>
            <person name="Yu S."/>
        </authorList>
    </citation>
    <scope>NUCLEOTIDE SEQUENCE</scope>
    <source>
        <strain evidence="4">LA-IB0</strain>
        <tissue evidence="4">Leaf</tissue>
    </source>
</reference>
<evidence type="ECO:0000313" key="4">
    <source>
        <dbReference type="EMBL" id="KAG8368395.1"/>
    </source>
</evidence>
<accession>A0AAV6WN14</accession>
<keyword evidence="3" id="KW-0460">Magnesium</keyword>
<comment type="cofactor">
    <cofactor evidence="1">
        <name>Mg(2+)</name>
        <dbReference type="ChEBI" id="CHEBI:18420"/>
    </cofactor>
</comment>